<dbReference type="EMBL" id="OV696690">
    <property type="protein sequence ID" value="CAH1265686.1"/>
    <property type="molecule type" value="Genomic_DNA"/>
</dbReference>
<evidence type="ECO:0000256" key="1">
    <source>
        <dbReference type="SAM" id="MobiDB-lite"/>
    </source>
</evidence>
<feature type="compositionally biased region" description="Low complexity" evidence="1">
    <location>
        <begin position="69"/>
        <end position="80"/>
    </location>
</feature>
<feature type="compositionally biased region" description="Pro residues" evidence="1">
    <location>
        <begin position="162"/>
        <end position="173"/>
    </location>
</feature>
<feature type="compositionally biased region" description="Polar residues" evidence="1">
    <location>
        <begin position="35"/>
        <end position="46"/>
    </location>
</feature>
<feature type="region of interest" description="Disordered" evidence="1">
    <location>
        <begin position="144"/>
        <end position="187"/>
    </location>
</feature>
<dbReference type="OrthoDB" id="10632772at2759"/>
<sequence>MRPILLLAGVAIVFGVNSDAWFFSSDKAANKKVTVPNNSGANAKTSRNTERVNKPPVSNFPFWPWDSIQPPAAKHPASHPAQPPAPKYPAVHPVQPPAPKYPAVHPVQPPAPNHPAVHPVQPPAPNHPAVHPVQPPALNYPAKPARRPTQPLGHQLPAGRPIQPPAPHLPAGPPTSGKLHTPATKDKKTKPYRYLYCPEKCTEISGNIDD</sequence>
<dbReference type="AlphaFoldDB" id="A0A8J9ZYJ8"/>
<accession>A0A8J9ZYJ8</accession>
<gene>
    <name evidence="3" type="primary">Hypp3225</name>
    <name evidence="3" type="ORF">BLAG_LOCUS19590</name>
</gene>
<organism evidence="3 4">
    <name type="scientific">Branchiostoma lanceolatum</name>
    <name type="common">Common lancelet</name>
    <name type="synonym">Amphioxus lanceolatum</name>
    <dbReference type="NCBI Taxonomy" id="7740"/>
    <lineage>
        <taxon>Eukaryota</taxon>
        <taxon>Metazoa</taxon>
        <taxon>Chordata</taxon>
        <taxon>Cephalochordata</taxon>
        <taxon>Leptocardii</taxon>
        <taxon>Amphioxiformes</taxon>
        <taxon>Branchiostomatidae</taxon>
        <taxon>Branchiostoma</taxon>
    </lineage>
</organism>
<feature type="region of interest" description="Disordered" evidence="1">
    <location>
        <begin position="105"/>
        <end position="125"/>
    </location>
</feature>
<protein>
    <submittedName>
        <fullName evidence="3">Hypp3225 protein</fullName>
    </submittedName>
</protein>
<feature type="region of interest" description="Disordered" evidence="1">
    <location>
        <begin position="34"/>
        <end position="55"/>
    </location>
</feature>
<proteinExistence type="predicted"/>
<evidence type="ECO:0000313" key="3">
    <source>
        <dbReference type="EMBL" id="CAH1265686.1"/>
    </source>
</evidence>
<evidence type="ECO:0000256" key="2">
    <source>
        <dbReference type="SAM" id="SignalP"/>
    </source>
</evidence>
<feature type="chain" id="PRO_5035473091" evidence="2">
    <location>
        <begin position="19"/>
        <end position="210"/>
    </location>
</feature>
<reference evidence="3" key="1">
    <citation type="submission" date="2022-01" db="EMBL/GenBank/DDBJ databases">
        <authorList>
            <person name="Braso-Vives M."/>
        </authorList>
    </citation>
    <scope>NUCLEOTIDE SEQUENCE</scope>
</reference>
<keyword evidence="2" id="KW-0732">Signal</keyword>
<feature type="signal peptide" evidence="2">
    <location>
        <begin position="1"/>
        <end position="18"/>
    </location>
</feature>
<feature type="region of interest" description="Disordered" evidence="1">
    <location>
        <begin position="68"/>
        <end position="89"/>
    </location>
</feature>
<keyword evidence="4" id="KW-1185">Reference proteome</keyword>
<evidence type="ECO:0000313" key="4">
    <source>
        <dbReference type="Proteomes" id="UP000838412"/>
    </source>
</evidence>
<dbReference type="Proteomes" id="UP000838412">
    <property type="component" value="Chromosome 5"/>
</dbReference>
<name>A0A8J9ZYJ8_BRALA</name>